<comment type="subcellular location">
    <subcellularLocation>
        <location evidence="2">Cytoplasm</location>
    </subcellularLocation>
    <subcellularLocation>
        <location evidence="1">Nucleus</location>
    </subcellularLocation>
</comment>
<evidence type="ECO:0000256" key="6">
    <source>
        <dbReference type="ARBA" id="ARBA00022679"/>
    </source>
</evidence>
<feature type="region of interest" description="Disordered" evidence="9">
    <location>
        <begin position="250"/>
        <end position="274"/>
    </location>
</feature>
<keyword evidence="11" id="KW-1185">Reference proteome</keyword>
<dbReference type="GeneID" id="106457448"/>
<organism evidence="11 12">
    <name type="scientific">Limulus polyphemus</name>
    <name type="common">Atlantic horseshoe crab</name>
    <dbReference type="NCBI Taxonomy" id="6850"/>
    <lineage>
        <taxon>Eukaryota</taxon>
        <taxon>Metazoa</taxon>
        <taxon>Ecdysozoa</taxon>
        <taxon>Arthropoda</taxon>
        <taxon>Chelicerata</taxon>
        <taxon>Merostomata</taxon>
        <taxon>Xiphosura</taxon>
        <taxon>Limulidae</taxon>
        <taxon>Limulus</taxon>
    </lineage>
</organism>
<keyword evidence="6" id="KW-0808">Transferase</keyword>
<evidence type="ECO:0000256" key="4">
    <source>
        <dbReference type="ARBA" id="ARBA00007434"/>
    </source>
</evidence>
<evidence type="ECO:0000259" key="10">
    <source>
        <dbReference type="PROSITE" id="PS51698"/>
    </source>
</evidence>
<dbReference type="PANTHER" id="PTHR13931">
    <property type="entry name" value="UBIQUITINATION FACTOR E4"/>
    <property type="match status" value="1"/>
</dbReference>
<dbReference type="CDD" id="cd16658">
    <property type="entry name" value="RING-Ubox_UBE4B"/>
    <property type="match status" value="1"/>
</dbReference>
<dbReference type="Gene3D" id="3.30.40.10">
    <property type="entry name" value="Zinc/RING finger domain, C3HC4 (zinc finger)"/>
    <property type="match status" value="1"/>
</dbReference>
<comment type="similarity">
    <text evidence="4">Belongs to the ubiquitin conjugation factor E4 family.</text>
</comment>
<dbReference type="SMART" id="SM00504">
    <property type="entry name" value="Ubox"/>
    <property type="match status" value="1"/>
</dbReference>
<name>A0ABM1B0K8_LIMPO</name>
<evidence type="ECO:0000256" key="5">
    <source>
        <dbReference type="ARBA" id="ARBA00022490"/>
    </source>
</evidence>
<dbReference type="InterPro" id="IPR019474">
    <property type="entry name" value="Ub_conjug_fac_E4_core"/>
</dbReference>
<dbReference type="PROSITE" id="PS51698">
    <property type="entry name" value="U_BOX"/>
    <property type="match status" value="1"/>
</dbReference>
<feature type="compositionally biased region" description="Polar residues" evidence="9">
    <location>
        <begin position="20"/>
        <end position="43"/>
    </location>
</feature>
<proteinExistence type="inferred from homology"/>
<protein>
    <submittedName>
        <fullName evidence="12">Ubiquitin conjugation factor E4 B-like isoform X2</fullName>
    </submittedName>
</protein>
<reference evidence="12" key="1">
    <citation type="submission" date="2025-08" db="UniProtKB">
        <authorList>
            <consortium name="RefSeq"/>
        </authorList>
    </citation>
    <scope>IDENTIFICATION</scope>
    <source>
        <tissue evidence="12">Muscle</tissue>
    </source>
</reference>
<evidence type="ECO:0000256" key="7">
    <source>
        <dbReference type="ARBA" id="ARBA00022786"/>
    </source>
</evidence>
<dbReference type="InterPro" id="IPR013083">
    <property type="entry name" value="Znf_RING/FYVE/PHD"/>
</dbReference>
<feature type="domain" description="U-box" evidence="10">
    <location>
        <begin position="1095"/>
        <end position="1168"/>
    </location>
</feature>
<comment type="pathway">
    <text evidence="3">Protein modification; protein ubiquitination.</text>
</comment>
<dbReference type="Pfam" id="PF04564">
    <property type="entry name" value="U-box"/>
    <property type="match status" value="1"/>
</dbReference>
<dbReference type="InterPro" id="IPR003613">
    <property type="entry name" value="Ubox_domain"/>
</dbReference>
<dbReference type="Proteomes" id="UP000694941">
    <property type="component" value="Unplaced"/>
</dbReference>
<evidence type="ECO:0000313" key="12">
    <source>
        <dbReference type="RefSeq" id="XP_013772324.1"/>
    </source>
</evidence>
<accession>A0ABM1B0K8</accession>
<evidence type="ECO:0000256" key="9">
    <source>
        <dbReference type="SAM" id="MobiDB-lite"/>
    </source>
</evidence>
<keyword evidence="5" id="KW-0963">Cytoplasm</keyword>
<evidence type="ECO:0000256" key="8">
    <source>
        <dbReference type="ARBA" id="ARBA00023242"/>
    </source>
</evidence>
<gene>
    <name evidence="12" type="primary">LOC106457448</name>
</gene>
<evidence type="ECO:0000256" key="3">
    <source>
        <dbReference type="ARBA" id="ARBA00004906"/>
    </source>
</evidence>
<dbReference type="RefSeq" id="XP_013772324.1">
    <property type="nucleotide sequence ID" value="XM_013916870.2"/>
</dbReference>
<keyword evidence="8" id="KW-0539">Nucleus</keyword>
<dbReference type="SUPFAM" id="SSF57850">
    <property type="entry name" value="RING/U-box"/>
    <property type="match status" value="1"/>
</dbReference>
<dbReference type="Pfam" id="PF10408">
    <property type="entry name" value="Ufd2P_core"/>
    <property type="match status" value="1"/>
</dbReference>
<dbReference type="InterPro" id="IPR045132">
    <property type="entry name" value="UBE4"/>
</dbReference>
<feature type="region of interest" description="Disordered" evidence="9">
    <location>
        <begin position="1"/>
        <end position="101"/>
    </location>
</feature>
<evidence type="ECO:0000256" key="2">
    <source>
        <dbReference type="ARBA" id="ARBA00004496"/>
    </source>
</evidence>
<evidence type="ECO:0000256" key="1">
    <source>
        <dbReference type="ARBA" id="ARBA00004123"/>
    </source>
</evidence>
<evidence type="ECO:0000313" key="11">
    <source>
        <dbReference type="Proteomes" id="UP000694941"/>
    </source>
</evidence>
<feature type="compositionally biased region" description="Low complexity" evidence="9">
    <location>
        <begin position="259"/>
        <end position="270"/>
    </location>
</feature>
<keyword evidence="7" id="KW-0833">Ubl conjugation pathway</keyword>
<dbReference type="PANTHER" id="PTHR13931:SF2">
    <property type="entry name" value="UBIQUITIN CONJUGATION FACTOR E4 B"/>
    <property type="match status" value="1"/>
</dbReference>
<feature type="compositionally biased region" description="Low complexity" evidence="9">
    <location>
        <begin position="52"/>
        <end position="62"/>
    </location>
</feature>
<sequence length="1175" mass="134195">MSELTPEELRKRRLARLIGTTETQENQPASTSSQEGLQQASSPDEQKETPHTSTSQQSQVQVCREQTAEDDEKKKVAPSIPSTLGGMNEREKGTFSEHISGSKEDKYQIGAGIQYHKTLAIDPQTVESQIMDTDDSCEKSSLSQVDVDSGIENMEVDEVERKESVKRQRDSSISCDLTEEQVHSTVSRILRVSWKEDIPDTVYLPAVMEQDEETAYQDLIQQLLMEALQLFIAQDENLIPVLQDMKCSSPHLNGENRHSSMSRSPLQSPSATPTPTVHLENLALTKVEDCVESFMLNYLMDCYSRVGIEERGAPKRTSVPPLSDILTQIRSQCVQFTLLVIQGQLTTLRPSCKPSLLLPVLFSQGFPRGFLPEMVCVAAQDPSTLTSVFSPLLEGLYHVMRQCSLDSDGFRQPLQALTELCEVRCGPGNNRPICNLVVTNRLWMWEGLSQATGRELSKLCFMGPFLNLSVFAEDNPKIVDKYFSGSTLTADNTRLINQSLQHHLEFSRNELFRVFHAILVNSSSRDAALEFLTVALKTNEKRAQLQSNERLVAGDGFMLNLLSVFQHLCVKVKLDKVDPFYPYHSKARISISGETRLKLTTQEANSWVESQNESNIWIDPKFPTECFFLTLHFHHISIIPSITKYTRRIRAIRDLHRLVEELQNAESLWRHLPTAERNRQLMKKWKSQAKKLSKSKACADAGLLDPVLLRRCLQFYNNVMGLMIRVICELSGPNLPLPVAIPNVFAAYPDWYIEDIADFLLFVIQYQPQVAETQVGEELLTAMILLVCSPQYIANPYLVAKLVEVMFLASSNIQPYTPTLHARILSHPLAEQHLALALMNFYTDVETTGASSEFYDKFTIRYHISIIFKSLWSNPVHKQAVILESNVGKQFVKFINMLMNDTTFLLDESLESLKRIHEVQEAMEDKESWNQQTEEATQSRQRQLAIDERQCRSYLTLAQETVDMFHYLTKEIVQPFLKPEVVDRLAAMLNFNLKQLCGPKCKNLKVKNPDKYGWEPRRLLDQLTDIYLHLDCDEFCHALASDERSYQPELFEDAVARMKKAMIKTELQIAQFEQLSNRVQEFVILNKKLDLDFTNAPEEFKDPLMDTLMEDPVVLPSGNIMDRAVIIRHLLNSSTDPFNRQHLTEDMLEPALELKQRIQEWKKARMNQVQQSSQQ</sequence>
<feature type="compositionally biased region" description="Basic and acidic residues" evidence="9">
    <location>
        <begin position="88"/>
        <end position="101"/>
    </location>
</feature>